<gene>
    <name evidence="1" type="ORF">HMPREF1173_00980</name>
</gene>
<dbReference type="HOGENOM" id="CLU_204613_0_0_10"/>
<keyword evidence="2" id="KW-1185">Reference proteome</keyword>
<comment type="caution">
    <text evidence="1">The sequence shown here is derived from an EMBL/GenBank/DDBJ whole genome shotgun (WGS) entry which is preliminary data.</text>
</comment>
<dbReference type="PATRIC" id="fig|1073366.3.peg.1025"/>
<accession>V8CPE2</accession>
<evidence type="ECO:0000313" key="1">
    <source>
        <dbReference type="EMBL" id="ETD28937.1"/>
    </source>
</evidence>
<organism evidence="1 2">
    <name type="scientific">Prevotella nigrescens CC14M</name>
    <dbReference type="NCBI Taxonomy" id="1073366"/>
    <lineage>
        <taxon>Bacteria</taxon>
        <taxon>Pseudomonadati</taxon>
        <taxon>Bacteroidota</taxon>
        <taxon>Bacteroidia</taxon>
        <taxon>Bacteroidales</taxon>
        <taxon>Prevotellaceae</taxon>
        <taxon>Prevotella</taxon>
    </lineage>
</organism>
<proteinExistence type="predicted"/>
<reference evidence="1 2" key="1">
    <citation type="submission" date="2013-10" db="EMBL/GenBank/DDBJ databases">
        <title>The Genome Sequence of Prevotella nigrescens CC14M.</title>
        <authorList>
            <consortium name="The Broad Institute Genomics Platform"/>
            <person name="Earl A."/>
            <person name="Allen-Vercoe E."/>
            <person name="Daigneault M."/>
            <person name="Young S.K."/>
            <person name="Zeng Q."/>
            <person name="Gargeya S."/>
            <person name="Fitzgerald M."/>
            <person name="Abouelleil A."/>
            <person name="Alvarado L."/>
            <person name="Chapman S.B."/>
            <person name="Gainer-Dewar J."/>
            <person name="Goldberg J."/>
            <person name="Griggs A."/>
            <person name="Gujja S."/>
            <person name="Hansen M."/>
            <person name="Howarth C."/>
            <person name="Imamovic A."/>
            <person name="Ireland A."/>
            <person name="Larimer J."/>
            <person name="McCowan C."/>
            <person name="Murphy C."/>
            <person name="Pearson M."/>
            <person name="Poon T.W."/>
            <person name="Priest M."/>
            <person name="Roberts A."/>
            <person name="Saif S."/>
            <person name="Shea T."/>
            <person name="Sykes S."/>
            <person name="Wortman J."/>
            <person name="Nusbaum C."/>
            <person name="Birren B."/>
        </authorList>
    </citation>
    <scope>NUCLEOTIDE SEQUENCE [LARGE SCALE GENOMIC DNA]</scope>
    <source>
        <strain evidence="1 2">CC14M</strain>
    </source>
</reference>
<dbReference type="Proteomes" id="UP000018727">
    <property type="component" value="Unassembled WGS sequence"/>
</dbReference>
<dbReference type="EMBL" id="AZJH01000012">
    <property type="protein sequence ID" value="ETD28937.1"/>
    <property type="molecule type" value="Genomic_DNA"/>
</dbReference>
<dbReference type="AlphaFoldDB" id="V8CPE2"/>
<evidence type="ECO:0000313" key="2">
    <source>
        <dbReference type="Proteomes" id="UP000018727"/>
    </source>
</evidence>
<name>V8CPE2_9BACT</name>
<protein>
    <submittedName>
        <fullName evidence="1">Uncharacterized protein</fullName>
    </submittedName>
</protein>
<sequence length="68" mass="7895">MLLYVKKVVFDTQEDGCYNVLMVNTLGKTKCCEKHLQSYNMLFVCNRRIKNAVETRRKAFIAFVISTA</sequence>